<keyword evidence="6 13" id="KW-0436">Ligase</keyword>
<comment type="subunit">
    <text evidence="3">Monomer.</text>
</comment>
<reference evidence="16" key="1">
    <citation type="submission" date="2013-10" db="EMBL/GenBank/DDBJ databases">
        <title>Genomic analysis of the causative agents of coccidiosis in chickens.</title>
        <authorList>
            <person name="Reid A.J."/>
            <person name="Blake D."/>
            <person name="Billington K."/>
            <person name="Browne H."/>
            <person name="Dunn M."/>
            <person name="Hung S."/>
            <person name="Kawahara F."/>
            <person name="Miranda-Saavedra D."/>
            <person name="Mourier T."/>
            <person name="Nagra H."/>
            <person name="Otto T.D."/>
            <person name="Rawlings N."/>
            <person name="Sanchez A."/>
            <person name="Sanders M."/>
            <person name="Subramaniam C."/>
            <person name="Tay Y."/>
            <person name="Dear P."/>
            <person name="Doerig C."/>
            <person name="Gruber A."/>
            <person name="Parkinson J."/>
            <person name="Shirley M."/>
            <person name="Wan K.L."/>
            <person name="Berriman M."/>
            <person name="Tomley F."/>
            <person name="Pain A."/>
        </authorList>
    </citation>
    <scope>NUCLEOTIDE SEQUENCE [LARGE SCALE GENOMIC DNA]</scope>
    <source>
        <strain evidence="16">Houghton</strain>
    </source>
</reference>
<dbReference type="InterPro" id="IPR005148">
    <property type="entry name" value="Arg-tRNA-synth_N"/>
</dbReference>
<dbReference type="Pfam" id="PF03485">
    <property type="entry name" value="Arg_tRNA_synt_N"/>
    <property type="match status" value="1"/>
</dbReference>
<evidence type="ECO:0000256" key="1">
    <source>
        <dbReference type="ARBA" id="ARBA00004496"/>
    </source>
</evidence>
<evidence type="ECO:0000313" key="17">
    <source>
        <dbReference type="Proteomes" id="UP000018050"/>
    </source>
</evidence>
<protein>
    <recommendedName>
        <fullName evidence="4">arginine--tRNA ligase</fullName>
        <ecNumber evidence="4">6.1.1.19</ecNumber>
    </recommendedName>
    <alternativeName>
        <fullName evidence="11">Arginyl-tRNA synthetase</fullName>
    </alternativeName>
</protein>
<evidence type="ECO:0000256" key="9">
    <source>
        <dbReference type="ARBA" id="ARBA00022917"/>
    </source>
</evidence>
<dbReference type="VEuPathDB" id="ToxoDB:EAH_00035570"/>
<dbReference type="OMA" id="NKPLHLG"/>
<dbReference type="Pfam" id="PF05746">
    <property type="entry name" value="DALR_1"/>
    <property type="match status" value="1"/>
</dbReference>
<comment type="similarity">
    <text evidence="2 13">Belongs to the class-I aminoacyl-tRNA synthetase family.</text>
</comment>
<dbReference type="EMBL" id="HG670894">
    <property type="protein sequence ID" value="CDI78607.1"/>
    <property type="molecule type" value="Genomic_DNA"/>
</dbReference>
<dbReference type="CDD" id="cd00671">
    <property type="entry name" value="ArgRS_core"/>
    <property type="match status" value="1"/>
</dbReference>
<dbReference type="SUPFAM" id="SSF52374">
    <property type="entry name" value="Nucleotidylyl transferase"/>
    <property type="match status" value="1"/>
</dbReference>
<dbReference type="InterPro" id="IPR014729">
    <property type="entry name" value="Rossmann-like_a/b/a_fold"/>
</dbReference>
<dbReference type="SMART" id="SM01016">
    <property type="entry name" value="Arg_tRNA_synt_N"/>
    <property type="match status" value="1"/>
</dbReference>
<dbReference type="OrthoDB" id="68056at2759"/>
<feature type="domain" description="DALR anticodon binding" evidence="14">
    <location>
        <begin position="465"/>
        <end position="578"/>
    </location>
</feature>
<dbReference type="AlphaFoldDB" id="U6GGE0"/>
<dbReference type="Gene3D" id="1.10.730.10">
    <property type="entry name" value="Isoleucyl-tRNA Synthetase, Domain 1"/>
    <property type="match status" value="1"/>
</dbReference>
<evidence type="ECO:0000256" key="13">
    <source>
        <dbReference type="RuleBase" id="RU363038"/>
    </source>
</evidence>
<keyword evidence="7 13" id="KW-0547">Nucleotide-binding</keyword>
<dbReference type="Gene3D" id="3.40.50.620">
    <property type="entry name" value="HUPs"/>
    <property type="match status" value="1"/>
</dbReference>
<dbReference type="SUPFAM" id="SSF47323">
    <property type="entry name" value="Anticodon-binding domain of a subclass of class I aminoacyl-tRNA synthetases"/>
    <property type="match status" value="1"/>
</dbReference>
<evidence type="ECO:0000256" key="12">
    <source>
        <dbReference type="ARBA" id="ARBA00049339"/>
    </source>
</evidence>
<keyword evidence="8 13" id="KW-0067">ATP-binding</keyword>
<dbReference type="InterPro" id="IPR001412">
    <property type="entry name" value="aa-tRNA-synth_I_CS"/>
</dbReference>
<keyword evidence="9 13" id="KW-0648">Protein biosynthesis</keyword>
<evidence type="ECO:0000256" key="8">
    <source>
        <dbReference type="ARBA" id="ARBA00022840"/>
    </source>
</evidence>
<evidence type="ECO:0000256" key="2">
    <source>
        <dbReference type="ARBA" id="ARBA00005594"/>
    </source>
</evidence>
<dbReference type="GO" id="GO:0005737">
    <property type="term" value="C:cytoplasm"/>
    <property type="evidence" value="ECO:0007669"/>
    <property type="project" value="UniProtKB-SubCell"/>
</dbReference>
<dbReference type="Pfam" id="PF00750">
    <property type="entry name" value="tRNA-synt_1d"/>
    <property type="match status" value="1"/>
</dbReference>
<dbReference type="SUPFAM" id="SSF55190">
    <property type="entry name" value="Arginyl-tRNA synthetase (ArgRS), N-terminal 'additional' domain"/>
    <property type="match status" value="1"/>
</dbReference>
<dbReference type="NCBIfam" id="TIGR00456">
    <property type="entry name" value="argS"/>
    <property type="match status" value="1"/>
</dbReference>
<dbReference type="InterPro" id="IPR001278">
    <property type="entry name" value="Arg-tRNA-ligase"/>
</dbReference>
<dbReference type="GO" id="GO:0006420">
    <property type="term" value="P:arginyl-tRNA aminoacylation"/>
    <property type="evidence" value="ECO:0007669"/>
    <property type="project" value="InterPro"/>
</dbReference>
<dbReference type="PANTHER" id="PTHR11956:SF5">
    <property type="entry name" value="ARGININE--TRNA LIGASE, CYTOPLASMIC"/>
    <property type="match status" value="1"/>
</dbReference>
<dbReference type="HAMAP" id="MF_00123">
    <property type="entry name" value="Arg_tRNA_synth"/>
    <property type="match status" value="1"/>
</dbReference>
<dbReference type="InterPro" id="IPR035684">
    <property type="entry name" value="ArgRS_core"/>
</dbReference>
<name>U6GGE0_EIMAC</name>
<dbReference type="SMART" id="SM00836">
    <property type="entry name" value="DALR_1"/>
    <property type="match status" value="1"/>
</dbReference>
<dbReference type="InterPro" id="IPR036695">
    <property type="entry name" value="Arg-tRNA-synth_N_sf"/>
</dbReference>
<dbReference type="FunFam" id="3.40.50.620:FF:000116">
    <property type="entry name" value="Arginine--tRNA ligase"/>
    <property type="match status" value="1"/>
</dbReference>
<evidence type="ECO:0000259" key="14">
    <source>
        <dbReference type="SMART" id="SM00836"/>
    </source>
</evidence>
<dbReference type="EC" id="6.1.1.19" evidence="4"/>
<proteinExistence type="inferred from homology"/>
<dbReference type="Proteomes" id="UP000018050">
    <property type="component" value="Unassembled WGS sequence"/>
</dbReference>
<evidence type="ECO:0000256" key="6">
    <source>
        <dbReference type="ARBA" id="ARBA00022598"/>
    </source>
</evidence>
<evidence type="ECO:0000256" key="7">
    <source>
        <dbReference type="ARBA" id="ARBA00022741"/>
    </source>
</evidence>
<dbReference type="GO" id="GO:0005524">
    <property type="term" value="F:ATP binding"/>
    <property type="evidence" value="ECO:0007669"/>
    <property type="project" value="UniProtKB-KW"/>
</dbReference>
<keyword evidence="5" id="KW-0963">Cytoplasm</keyword>
<dbReference type="FunFam" id="1.10.730.10:FF:000006">
    <property type="entry name" value="Arginyl-tRNA synthetase 2, mitochondrial"/>
    <property type="match status" value="1"/>
</dbReference>
<evidence type="ECO:0000313" key="16">
    <source>
        <dbReference type="EMBL" id="CDI78607.1"/>
    </source>
</evidence>
<feature type="domain" description="Arginyl tRNA synthetase N-terminal" evidence="15">
    <location>
        <begin position="9"/>
        <end position="92"/>
    </location>
</feature>
<dbReference type="PRINTS" id="PR01038">
    <property type="entry name" value="TRNASYNTHARG"/>
</dbReference>
<evidence type="ECO:0000259" key="15">
    <source>
        <dbReference type="SMART" id="SM01016"/>
    </source>
</evidence>
<evidence type="ECO:0000256" key="11">
    <source>
        <dbReference type="ARBA" id="ARBA00033033"/>
    </source>
</evidence>
<evidence type="ECO:0000256" key="10">
    <source>
        <dbReference type="ARBA" id="ARBA00023146"/>
    </source>
</evidence>
<gene>
    <name evidence="16" type="ORF">EAH_00035570</name>
</gene>
<comment type="subcellular location">
    <subcellularLocation>
        <location evidence="1">Cytoplasm</location>
    </subcellularLocation>
</comment>
<dbReference type="Gene3D" id="3.30.1360.70">
    <property type="entry name" value="Arginyl tRNA synthetase N-terminal domain"/>
    <property type="match status" value="1"/>
</dbReference>
<evidence type="ECO:0000256" key="3">
    <source>
        <dbReference type="ARBA" id="ARBA00011245"/>
    </source>
</evidence>
<reference evidence="16" key="2">
    <citation type="submission" date="2013-10" db="EMBL/GenBank/DDBJ databases">
        <authorList>
            <person name="Aslett M."/>
        </authorList>
    </citation>
    <scope>NUCLEOTIDE SEQUENCE [LARGE SCALE GENOMIC DNA]</scope>
    <source>
        <strain evidence="16">Houghton</strain>
    </source>
</reference>
<organism evidence="16 17">
    <name type="scientific">Eimeria acervulina</name>
    <name type="common">Coccidian parasite</name>
    <dbReference type="NCBI Taxonomy" id="5801"/>
    <lineage>
        <taxon>Eukaryota</taxon>
        <taxon>Sar</taxon>
        <taxon>Alveolata</taxon>
        <taxon>Apicomplexa</taxon>
        <taxon>Conoidasida</taxon>
        <taxon>Coccidia</taxon>
        <taxon>Eucoccidiorida</taxon>
        <taxon>Eimeriorina</taxon>
        <taxon>Eimeriidae</taxon>
        <taxon>Eimeria</taxon>
    </lineage>
</organism>
<dbReference type="PANTHER" id="PTHR11956">
    <property type="entry name" value="ARGINYL-TRNA SYNTHETASE"/>
    <property type="match status" value="1"/>
</dbReference>
<dbReference type="InterPro" id="IPR009080">
    <property type="entry name" value="tRNAsynth_Ia_anticodon-bd"/>
</dbReference>
<accession>U6GGE0</accession>
<dbReference type="InterPro" id="IPR008909">
    <property type="entry name" value="DALR_anticod-bd"/>
</dbReference>
<evidence type="ECO:0000256" key="5">
    <source>
        <dbReference type="ARBA" id="ARBA00022490"/>
    </source>
</evidence>
<dbReference type="GeneID" id="25271627"/>
<dbReference type="RefSeq" id="XP_013251180.1">
    <property type="nucleotide sequence ID" value="XM_013395726.1"/>
</dbReference>
<keyword evidence="17" id="KW-1185">Reference proteome</keyword>
<dbReference type="PROSITE" id="PS00178">
    <property type="entry name" value="AA_TRNA_LIGASE_I"/>
    <property type="match status" value="1"/>
</dbReference>
<comment type="catalytic activity">
    <reaction evidence="12">
        <text>tRNA(Arg) + L-arginine + ATP = L-arginyl-tRNA(Arg) + AMP + diphosphate</text>
        <dbReference type="Rhea" id="RHEA:20301"/>
        <dbReference type="Rhea" id="RHEA-COMP:9658"/>
        <dbReference type="Rhea" id="RHEA-COMP:9673"/>
        <dbReference type="ChEBI" id="CHEBI:30616"/>
        <dbReference type="ChEBI" id="CHEBI:32682"/>
        <dbReference type="ChEBI" id="CHEBI:33019"/>
        <dbReference type="ChEBI" id="CHEBI:78442"/>
        <dbReference type="ChEBI" id="CHEBI:78513"/>
        <dbReference type="ChEBI" id="CHEBI:456215"/>
        <dbReference type="EC" id="6.1.1.19"/>
    </reaction>
</comment>
<dbReference type="GO" id="GO:0004814">
    <property type="term" value="F:arginine-tRNA ligase activity"/>
    <property type="evidence" value="ECO:0007669"/>
    <property type="project" value="UniProtKB-EC"/>
</dbReference>
<keyword evidence="10 13" id="KW-0030">Aminoacyl-tRNA synthetase</keyword>
<sequence length="578" mass="65165">MRWSAGLSAAVRQAFHEAISAAFPSVEHQPIVGYSKFGDFQCNSAPSLFKSHKTALNLKSPKETAEKIKEHLKTSLFSRVETSPQGFITVDICSSYLADKLRNVLSNPLKITAEKKLKVLVDFSSPNVAKEMHVGHLRSTIIGESLCRLLEFVGHDVDRVNHIGDWGTQFGMLIQYIIEEHPDCAEKTPAIGDLQKLYRAAKQKFDSDEGFKQKAREAVVKLQSGDPLARRLWEAICAVSREEFEKVYARLDIHLREMGESAYNEMIPPVVKELKDKNLLQCSDGAWCLFTNISSVPLMAVKSDGGFGYDSTDLASIRHRLVDCKNDWLVYVTDMGQEEHFVKLFEAAKMAGWYNPECSRCFFAGFGVVQGCDGKKFKTRSGEVVRLVDLLDEAVSRAKEELMRRAAEESGKGESACDGVSLDQRAEILGYSAVKYFDLRQNRTTDYQFSYDRMLDSKGNTAVYLLYAFARICAIFRKAQVDPETIDPSALRITDPNERQLAVLLLQFPDVVLGILEDFMLAEFTYKITSSFSDFYMNVKVLDTDEDTRRSRLLLCAATRKILKVCLFILGITPLERI</sequence>
<evidence type="ECO:0000256" key="4">
    <source>
        <dbReference type="ARBA" id="ARBA00012837"/>
    </source>
</evidence>